<dbReference type="Proteomes" id="UP000284841">
    <property type="component" value="Unassembled WGS sequence"/>
</dbReference>
<dbReference type="STRING" id="1776384.GCA_900086585_03149"/>
<evidence type="ECO:0000313" key="3">
    <source>
        <dbReference type="Proteomes" id="UP000284841"/>
    </source>
</evidence>
<protein>
    <submittedName>
        <fullName evidence="2">Uncharacterized protein</fullName>
    </submittedName>
</protein>
<evidence type="ECO:0000313" key="2">
    <source>
        <dbReference type="EMBL" id="RHJ89790.1"/>
    </source>
</evidence>
<keyword evidence="3" id="KW-1185">Reference proteome</keyword>
<dbReference type="Gene3D" id="2.60.40.1240">
    <property type="match status" value="1"/>
</dbReference>
<gene>
    <name evidence="2" type="ORF">DW099_04295</name>
</gene>
<sequence length="325" mass="35738">MKKDTLKKAVVLALTVCTIFAIYACGGEKEVTMKLGEKTTIGEDLEFTPVNVLVADKVFPPVSGSYPMGFTAKSGKSYATVVAKVKNLGEEDIKASDLCAFRLSVGEDTFTANMINALTDNETKLSSSVTLKAGATETFYFITEMDTSAANKETLAEFAFTKDGDEPIYNHKLTIDTTKPFAVTEKLELNKKITVDGFCELTPTSVKFLSKIVPSNPGYYYNYYKAQGADNKLLVVNMKTKNLSEKEKNAYDFYGVTAFYDGISNAGTVVSDDEKKANITQYEKLSAGTSRTTYGVLNMSKKAENGKCDIYIYAGGTYYQYTYEK</sequence>
<dbReference type="InterPro" id="IPR029050">
    <property type="entry name" value="Immunoprotect_excell_Ig-like"/>
</dbReference>
<keyword evidence="1" id="KW-0732">Signal</keyword>
<dbReference type="AlphaFoldDB" id="A0A415E7Z3"/>
<dbReference type="RefSeq" id="WP_118333825.1">
    <property type="nucleotide sequence ID" value="NZ_AP025567.1"/>
</dbReference>
<name>A0A415E7Z3_9FIRM</name>
<accession>A0A415E7Z3</accession>
<proteinExistence type="predicted"/>
<comment type="caution">
    <text evidence="2">The sequence shown here is derived from an EMBL/GenBank/DDBJ whole genome shotgun (WGS) entry which is preliminary data.</text>
</comment>
<organism evidence="2 3">
    <name type="scientific">Emergencia timonensis</name>
    <dbReference type="NCBI Taxonomy" id="1776384"/>
    <lineage>
        <taxon>Bacteria</taxon>
        <taxon>Bacillati</taxon>
        <taxon>Bacillota</taxon>
        <taxon>Clostridia</taxon>
        <taxon>Peptostreptococcales</taxon>
        <taxon>Anaerovoracaceae</taxon>
        <taxon>Emergencia</taxon>
    </lineage>
</organism>
<reference evidence="2 3" key="1">
    <citation type="submission" date="2018-08" db="EMBL/GenBank/DDBJ databases">
        <title>A genome reference for cultivated species of the human gut microbiota.</title>
        <authorList>
            <person name="Zou Y."/>
            <person name="Xue W."/>
            <person name="Luo G."/>
        </authorList>
    </citation>
    <scope>NUCLEOTIDE SEQUENCE [LARGE SCALE GENOMIC DNA]</scope>
    <source>
        <strain evidence="2 3">AM07-24</strain>
    </source>
</reference>
<dbReference type="PROSITE" id="PS51257">
    <property type="entry name" value="PROKAR_LIPOPROTEIN"/>
    <property type="match status" value="1"/>
</dbReference>
<dbReference type="EMBL" id="QRMS01000001">
    <property type="protein sequence ID" value="RHJ89790.1"/>
    <property type="molecule type" value="Genomic_DNA"/>
</dbReference>
<evidence type="ECO:0000256" key="1">
    <source>
        <dbReference type="ARBA" id="ARBA00022729"/>
    </source>
</evidence>
<dbReference type="OrthoDB" id="1641795at2"/>